<evidence type="ECO:0000313" key="2">
    <source>
        <dbReference type="EMBL" id="SFG66594.1"/>
    </source>
</evidence>
<dbReference type="Pfam" id="PF13676">
    <property type="entry name" value="TIR_2"/>
    <property type="match status" value="1"/>
</dbReference>
<dbReference type="InterPro" id="IPR035897">
    <property type="entry name" value="Toll_tir_struct_dom_sf"/>
</dbReference>
<dbReference type="RefSeq" id="WP_090728857.1">
    <property type="nucleotide sequence ID" value="NZ_FOOU01000010.1"/>
</dbReference>
<dbReference type="SUPFAM" id="SSF52200">
    <property type="entry name" value="Toll/Interleukin receptor TIR domain"/>
    <property type="match status" value="1"/>
</dbReference>
<organism evidence="2 3">
    <name type="scientific">Neptunomonas qingdaonensis</name>
    <dbReference type="NCBI Taxonomy" id="1045558"/>
    <lineage>
        <taxon>Bacteria</taxon>
        <taxon>Pseudomonadati</taxon>
        <taxon>Pseudomonadota</taxon>
        <taxon>Gammaproteobacteria</taxon>
        <taxon>Oceanospirillales</taxon>
        <taxon>Oceanospirillaceae</taxon>
        <taxon>Neptunomonas</taxon>
    </lineage>
</organism>
<sequence length="341" mass="39295">MSHKDVFICHASEDKDSYIKPLTELLKDNGITFWIDSQDLRLGEHLDQSIPQALNNARFGLVIFSKAFLSKEWTNRELQLIRDKEEAENEIILLPILEDISQELILTKYGFLRDRKFLKWTELNKLIDDLKHYLQGTAVPNNNLLFSDALSHMSRFNAVMHWTARPVPQKETKQFFTALQRFFIGYNIFLEGVSDSLTSAVDNLCRVLCTADNFDGYSEGKLAISIGHCSTFLSGSPDQDMDLPAIIYYCDRAIDSSSNLSKKNRSVLTIYLILLRYLQSYSDKRGYHLLHHDVGNQLHSLFSNTLPFAMAAALPTIHDEYEWDRIYEHTKKDWLKLSSDG</sequence>
<name>A0A1I2TNW5_9GAMM</name>
<evidence type="ECO:0000313" key="3">
    <source>
        <dbReference type="Proteomes" id="UP000198623"/>
    </source>
</evidence>
<feature type="domain" description="TIR" evidence="1">
    <location>
        <begin position="2"/>
        <end position="127"/>
    </location>
</feature>
<reference evidence="3" key="1">
    <citation type="submission" date="2016-10" db="EMBL/GenBank/DDBJ databases">
        <authorList>
            <person name="Varghese N."/>
            <person name="Submissions S."/>
        </authorList>
    </citation>
    <scope>NUCLEOTIDE SEQUENCE [LARGE SCALE GENOMIC DNA]</scope>
    <source>
        <strain evidence="3">CGMCC 1.10971</strain>
    </source>
</reference>
<proteinExistence type="predicted"/>
<gene>
    <name evidence="2" type="ORF">SAMN05216175_110155</name>
</gene>
<keyword evidence="3" id="KW-1185">Reference proteome</keyword>
<dbReference type="EMBL" id="FOOU01000010">
    <property type="protein sequence ID" value="SFG66594.1"/>
    <property type="molecule type" value="Genomic_DNA"/>
</dbReference>
<dbReference type="SMART" id="SM00255">
    <property type="entry name" value="TIR"/>
    <property type="match status" value="1"/>
</dbReference>
<dbReference type="PROSITE" id="PS50104">
    <property type="entry name" value="TIR"/>
    <property type="match status" value="1"/>
</dbReference>
<accession>A0A1I2TNW5</accession>
<dbReference type="InterPro" id="IPR000157">
    <property type="entry name" value="TIR_dom"/>
</dbReference>
<protein>
    <submittedName>
        <fullName evidence="2">TIR domain-containing protein</fullName>
    </submittedName>
</protein>
<dbReference type="OrthoDB" id="7055795at2"/>
<dbReference type="GO" id="GO:0007165">
    <property type="term" value="P:signal transduction"/>
    <property type="evidence" value="ECO:0007669"/>
    <property type="project" value="InterPro"/>
</dbReference>
<dbReference type="AlphaFoldDB" id="A0A1I2TNW5"/>
<dbReference type="Gene3D" id="3.40.50.10140">
    <property type="entry name" value="Toll/interleukin-1 receptor homology (TIR) domain"/>
    <property type="match status" value="1"/>
</dbReference>
<dbReference type="Proteomes" id="UP000198623">
    <property type="component" value="Unassembled WGS sequence"/>
</dbReference>
<evidence type="ECO:0000259" key="1">
    <source>
        <dbReference type="PROSITE" id="PS50104"/>
    </source>
</evidence>